<comment type="caution">
    <text evidence="2">The sequence shown here is derived from an EMBL/GenBank/DDBJ whole genome shotgun (WGS) entry which is preliminary data.</text>
</comment>
<name>A0A0V1GSI0_9BILA</name>
<accession>A0A0V1GSI0</accession>
<evidence type="ECO:0000313" key="2">
    <source>
        <dbReference type="EMBL" id="KRZ01045.1"/>
    </source>
</evidence>
<keyword evidence="1" id="KW-0472">Membrane</keyword>
<evidence type="ECO:0000256" key="1">
    <source>
        <dbReference type="SAM" id="Phobius"/>
    </source>
</evidence>
<evidence type="ECO:0000313" key="3">
    <source>
        <dbReference type="Proteomes" id="UP000055024"/>
    </source>
</evidence>
<sequence length="257" mass="28098">MVRQSNKCPFAVSAAGQVYAVFGMGNPVLTLGTRGGTLLYARNFIVASFPTTCSNALANECPLAAVIAAAPSCQFPAAPAVIILPLACPGFSGGYMRISFVKKLQQLCTLAGEGIAIIECDNNHSGVFEYTNLSPITSNTSSRTVVPRYVSIPTALLEVSDGSSDTSSDKFEDQMSDYTAKEEQIIWCDFTRVRERNDDGLWLCGLVYLVVLLWLTMWYRLDQRLVEDLFNRRLRNPQSIIGAVKAAILSRSFTNTV</sequence>
<organism evidence="2 3">
    <name type="scientific">Trichinella zimbabwensis</name>
    <dbReference type="NCBI Taxonomy" id="268475"/>
    <lineage>
        <taxon>Eukaryota</taxon>
        <taxon>Metazoa</taxon>
        <taxon>Ecdysozoa</taxon>
        <taxon>Nematoda</taxon>
        <taxon>Enoplea</taxon>
        <taxon>Dorylaimia</taxon>
        <taxon>Trichinellida</taxon>
        <taxon>Trichinellidae</taxon>
        <taxon>Trichinella</taxon>
    </lineage>
</organism>
<feature type="transmembrane region" description="Helical" evidence="1">
    <location>
        <begin position="200"/>
        <end position="221"/>
    </location>
</feature>
<keyword evidence="1" id="KW-0812">Transmembrane</keyword>
<protein>
    <submittedName>
        <fullName evidence="2">Uncharacterized protein</fullName>
    </submittedName>
</protein>
<proteinExistence type="predicted"/>
<dbReference type="EMBL" id="JYDP01000346">
    <property type="protein sequence ID" value="KRZ01045.1"/>
    <property type="molecule type" value="Genomic_DNA"/>
</dbReference>
<reference evidence="2 3" key="1">
    <citation type="submission" date="2015-01" db="EMBL/GenBank/DDBJ databases">
        <title>Evolution of Trichinella species and genotypes.</title>
        <authorList>
            <person name="Korhonen P.K."/>
            <person name="Edoardo P."/>
            <person name="Giuseppe L.R."/>
            <person name="Gasser R.B."/>
        </authorList>
    </citation>
    <scope>NUCLEOTIDE SEQUENCE [LARGE SCALE GENOMIC DNA]</scope>
    <source>
        <strain evidence="2">ISS1029</strain>
    </source>
</reference>
<keyword evidence="3" id="KW-1185">Reference proteome</keyword>
<dbReference type="AlphaFoldDB" id="A0A0V1GSI0"/>
<dbReference type="Proteomes" id="UP000055024">
    <property type="component" value="Unassembled WGS sequence"/>
</dbReference>
<keyword evidence="1" id="KW-1133">Transmembrane helix</keyword>
<gene>
    <name evidence="2" type="ORF">T11_16193</name>
</gene>